<dbReference type="AlphaFoldDB" id="A0A0B5AS01"/>
<organism evidence="1 2">
    <name type="scientific">Jeotgalibacillus malaysiensis</name>
    <dbReference type="NCBI Taxonomy" id="1508404"/>
    <lineage>
        <taxon>Bacteria</taxon>
        <taxon>Bacillati</taxon>
        <taxon>Bacillota</taxon>
        <taxon>Bacilli</taxon>
        <taxon>Bacillales</taxon>
        <taxon>Caryophanaceae</taxon>
        <taxon>Jeotgalibacillus</taxon>
    </lineage>
</organism>
<name>A0A0B5AS01_9BACL</name>
<accession>A0A0B5AS01</accession>
<proteinExistence type="predicted"/>
<dbReference type="OrthoDB" id="9906512at2"/>
<dbReference type="EMBL" id="CP009416">
    <property type="protein sequence ID" value="AJD91477.1"/>
    <property type="molecule type" value="Genomic_DNA"/>
</dbReference>
<evidence type="ECO:0000313" key="1">
    <source>
        <dbReference type="EMBL" id="AJD91477.1"/>
    </source>
</evidence>
<dbReference type="KEGG" id="jeo:JMA_21600"/>
<dbReference type="STRING" id="1508404.JMA_21600"/>
<gene>
    <name evidence="1" type="ORF">JMA_21600</name>
</gene>
<evidence type="ECO:0000313" key="2">
    <source>
        <dbReference type="Proteomes" id="UP000031449"/>
    </source>
</evidence>
<sequence>MKNNSINLDTLSTVSPAKMQLYLLAAGISLTLQECTKLQQLLKNNLSLIQSLPQLLNEAEHILGKKKMKELMIRAVSFL</sequence>
<dbReference type="Proteomes" id="UP000031449">
    <property type="component" value="Chromosome"/>
</dbReference>
<protein>
    <submittedName>
        <fullName evidence="1">Uncharacterized protein</fullName>
    </submittedName>
</protein>
<keyword evidence="2" id="KW-1185">Reference proteome</keyword>
<reference evidence="1 2" key="1">
    <citation type="submission" date="2014-08" db="EMBL/GenBank/DDBJ databases">
        <title>Complete genome of a marine bacteria Jeotgalibacillus malaysiensis.</title>
        <authorList>
            <person name="Yaakop A.S."/>
            <person name="Chan K.-G."/>
            <person name="Goh K.M."/>
        </authorList>
    </citation>
    <scope>NUCLEOTIDE SEQUENCE [LARGE SCALE GENOMIC DNA]</scope>
    <source>
        <strain evidence="1 2">D5</strain>
    </source>
</reference>
<dbReference type="BioCyc" id="JESP1508404:G14D9-11415-MONOMER"/>
<dbReference type="HOGENOM" id="CLU_2601334_0_0_9"/>